<keyword evidence="2" id="KW-0732">Signal</keyword>
<sequence length="104" mass="11035">MRTLLTITRNRWNISLAMAFAALATAPVPAWAQGMNQTQVDSMLTSILNMLTGPIAKTLAIIALVIAGFMFFFGHGNKALLGSIMVGCFIVFGAGWIVSTISGT</sequence>
<proteinExistence type="predicted"/>
<keyword evidence="1" id="KW-0812">Transmembrane</keyword>
<feature type="signal peptide" evidence="2">
    <location>
        <begin position="1"/>
        <end position="32"/>
    </location>
</feature>
<keyword evidence="1" id="KW-0472">Membrane</keyword>
<dbReference type="Pfam" id="PF04956">
    <property type="entry name" value="TrbC"/>
    <property type="match status" value="1"/>
</dbReference>
<name>A0A562K8K7_SPHWJ</name>
<protein>
    <submittedName>
        <fullName evidence="3">Type IV secretion system protein VirB2</fullName>
    </submittedName>
</protein>
<dbReference type="InterPro" id="IPR007039">
    <property type="entry name" value="TrbC/VirB2"/>
</dbReference>
<evidence type="ECO:0000256" key="1">
    <source>
        <dbReference type="SAM" id="Phobius"/>
    </source>
</evidence>
<organism evidence="3 4">
    <name type="scientific">Sphingobium wenxiniae (strain DSM 21828 / CGMCC 1.7748 / JZ-1)</name>
    <dbReference type="NCBI Taxonomy" id="595605"/>
    <lineage>
        <taxon>Bacteria</taxon>
        <taxon>Pseudomonadati</taxon>
        <taxon>Pseudomonadota</taxon>
        <taxon>Alphaproteobacteria</taxon>
        <taxon>Sphingomonadales</taxon>
        <taxon>Sphingomonadaceae</taxon>
        <taxon>Sphingobium</taxon>
    </lineage>
</organism>
<dbReference type="Proteomes" id="UP000316624">
    <property type="component" value="Unassembled WGS sequence"/>
</dbReference>
<feature type="chain" id="PRO_5022113255" evidence="2">
    <location>
        <begin position="33"/>
        <end position="104"/>
    </location>
</feature>
<dbReference type="AlphaFoldDB" id="A0A562K8K7"/>
<accession>A0A562K8K7</accession>
<reference evidence="3 4" key="1">
    <citation type="journal article" date="2015" name="Stand. Genomic Sci.">
        <title>Genomic Encyclopedia of Bacterial and Archaeal Type Strains, Phase III: the genomes of soil and plant-associated and newly described type strains.</title>
        <authorList>
            <person name="Whitman W.B."/>
            <person name="Woyke T."/>
            <person name="Klenk H.P."/>
            <person name="Zhou Y."/>
            <person name="Lilburn T.G."/>
            <person name="Beck B.J."/>
            <person name="De Vos P."/>
            <person name="Vandamme P."/>
            <person name="Eisen J.A."/>
            <person name="Garrity G."/>
            <person name="Hugenholtz P."/>
            <person name="Kyrpides N.C."/>
        </authorList>
    </citation>
    <scope>NUCLEOTIDE SEQUENCE [LARGE SCALE GENOMIC DNA]</scope>
    <source>
        <strain evidence="3 4">CGMCC 1.7748</strain>
    </source>
</reference>
<feature type="transmembrane region" description="Helical" evidence="1">
    <location>
        <begin position="80"/>
        <end position="98"/>
    </location>
</feature>
<keyword evidence="1" id="KW-1133">Transmembrane helix</keyword>
<feature type="transmembrane region" description="Helical" evidence="1">
    <location>
        <begin position="56"/>
        <end position="73"/>
    </location>
</feature>
<comment type="caution">
    <text evidence="3">The sequence shown here is derived from an EMBL/GenBank/DDBJ whole genome shotgun (WGS) entry which is preliminary data.</text>
</comment>
<keyword evidence="4" id="KW-1185">Reference proteome</keyword>
<evidence type="ECO:0000256" key="2">
    <source>
        <dbReference type="SAM" id="SignalP"/>
    </source>
</evidence>
<dbReference type="RefSeq" id="WP_242003365.1">
    <property type="nucleotide sequence ID" value="NZ_JACIIY010000025.1"/>
</dbReference>
<gene>
    <name evidence="3" type="ORF">IQ35_03097</name>
</gene>
<evidence type="ECO:0000313" key="4">
    <source>
        <dbReference type="Proteomes" id="UP000316624"/>
    </source>
</evidence>
<dbReference type="EMBL" id="VLKK01000014">
    <property type="protein sequence ID" value="TWH91584.1"/>
    <property type="molecule type" value="Genomic_DNA"/>
</dbReference>
<evidence type="ECO:0000313" key="3">
    <source>
        <dbReference type="EMBL" id="TWH91584.1"/>
    </source>
</evidence>